<comment type="caution">
    <text evidence="1">The sequence shown here is derived from an EMBL/GenBank/DDBJ whole genome shotgun (WGS) entry which is preliminary data.</text>
</comment>
<gene>
    <name evidence="1" type="ORF">M9H77_11180</name>
</gene>
<proteinExistence type="predicted"/>
<keyword evidence="2" id="KW-1185">Reference proteome</keyword>
<sequence length="140" mass="15632">MSKFNMKKHRIFHKRRAWKEAKKMIELQKAITKAMKGFSIQENARERSRMMDYKLCKDQLVEETEADNPATLGKPALAALEFLFQNTAGADCTREADNPATLGKPAPAALEFLFQNTAGADCTREADNGCVMGKDSPSVF</sequence>
<evidence type="ECO:0000313" key="1">
    <source>
        <dbReference type="EMBL" id="KAI5670816.1"/>
    </source>
</evidence>
<reference evidence="2" key="1">
    <citation type="journal article" date="2023" name="Nat. Plants">
        <title>Single-cell RNA sequencing provides a high-resolution roadmap for understanding the multicellular compartmentation of specialized metabolism.</title>
        <authorList>
            <person name="Sun S."/>
            <person name="Shen X."/>
            <person name="Li Y."/>
            <person name="Li Y."/>
            <person name="Wang S."/>
            <person name="Li R."/>
            <person name="Zhang H."/>
            <person name="Shen G."/>
            <person name="Guo B."/>
            <person name="Wei J."/>
            <person name="Xu J."/>
            <person name="St-Pierre B."/>
            <person name="Chen S."/>
            <person name="Sun C."/>
        </authorList>
    </citation>
    <scope>NUCLEOTIDE SEQUENCE [LARGE SCALE GENOMIC DNA]</scope>
</reference>
<accession>A0ACC0BDT2</accession>
<dbReference type="EMBL" id="CM044703">
    <property type="protein sequence ID" value="KAI5670816.1"/>
    <property type="molecule type" value="Genomic_DNA"/>
</dbReference>
<name>A0ACC0BDT2_CATRO</name>
<dbReference type="Proteomes" id="UP001060085">
    <property type="component" value="Linkage Group LG03"/>
</dbReference>
<protein>
    <submittedName>
        <fullName evidence="1">Uncharacterized protein</fullName>
    </submittedName>
</protein>
<organism evidence="1 2">
    <name type="scientific">Catharanthus roseus</name>
    <name type="common">Madagascar periwinkle</name>
    <name type="synonym">Vinca rosea</name>
    <dbReference type="NCBI Taxonomy" id="4058"/>
    <lineage>
        <taxon>Eukaryota</taxon>
        <taxon>Viridiplantae</taxon>
        <taxon>Streptophyta</taxon>
        <taxon>Embryophyta</taxon>
        <taxon>Tracheophyta</taxon>
        <taxon>Spermatophyta</taxon>
        <taxon>Magnoliopsida</taxon>
        <taxon>eudicotyledons</taxon>
        <taxon>Gunneridae</taxon>
        <taxon>Pentapetalae</taxon>
        <taxon>asterids</taxon>
        <taxon>lamiids</taxon>
        <taxon>Gentianales</taxon>
        <taxon>Apocynaceae</taxon>
        <taxon>Rauvolfioideae</taxon>
        <taxon>Vinceae</taxon>
        <taxon>Catharanthinae</taxon>
        <taxon>Catharanthus</taxon>
    </lineage>
</organism>
<evidence type="ECO:0000313" key="2">
    <source>
        <dbReference type="Proteomes" id="UP001060085"/>
    </source>
</evidence>